<dbReference type="EMBL" id="DF238840">
    <property type="protein sequence ID" value="GAF25528.1"/>
    <property type="molecule type" value="Genomic_DNA"/>
</dbReference>
<protein>
    <submittedName>
        <fullName evidence="1">Acyl-CoA dehydrogenases</fullName>
    </submittedName>
</protein>
<accession>A0A0S6UC66</accession>
<gene>
    <name evidence="1" type="ORF">MTY_0863</name>
</gene>
<dbReference type="Proteomes" id="UP000063718">
    <property type="component" value="Unassembled WGS sequence"/>
</dbReference>
<evidence type="ECO:0000313" key="1">
    <source>
        <dbReference type="EMBL" id="GAF25528.1"/>
    </source>
</evidence>
<organism evidence="1">
    <name type="scientific">Moorella thermoacetica Y72</name>
    <dbReference type="NCBI Taxonomy" id="1325331"/>
    <lineage>
        <taxon>Bacteria</taxon>
        <taxon>Bacillati</taxon>
        <taxon>Bacillota</taxon>
        <taxon>Clostridia</taxon>
        <taxon>Neomoorellales</taxon>
        <taxon>Neomoorellaceae</taxon>
        <taxon>Neomoorella</taxon>
    </lineage>
</organism>
<reference evidence="1" key="1">
    <citation type="journal article" date="2014" name="Gene">
        <title>Genome-guided analysis of transformation efficiency and carbon dioxide assimilation by Moorella thermoacetica Y72.</title>
        <authorList>
            <person name="Tsukahara K."/>
            <person name="Kita A."/>
            <person name="Nakashimada Y."/>
            <person name="Hoshino T."/>
            <person name="Murakami K."/>
        </authorList>
    </citation>
    <scope>NUCLEOTIDE SEQUENCE [LARGE SCALE GENOMIC DNA]</scope>
    <source>
        <strain evidence="1">Y72</strain>
    </source>
</reference>
<sequence>MLSSFCRGWRVQASGSDVSRLANLAFSCLSGGGGLTFIPLIKHNGAWYFSFLKACCDPHPVHRRLTSASLSLLTPRTKSPSAWTLQPLGGLYFSSYNRQLAAAGATDTAIQAGQGNVIAGAANDQFTAYRAIGIIGLRIGHITQINIMQMLPGHIPGATHSFQGSRRRLKAVPGEIAGEMEGCIHPQVGCHPLDQFFQFSRFVVEAGNQEGGYLHMAAGVHCCCRRLKHRAVIALDNLTIKFQAEALDINIPGVNPGQEFLQGLRPDKAVGDHDVLQPGIPGQLRRGQDEFKPDQGFGVGVGYSQAVDLPCFADQVIGRNDNRLGLLLGYFPVLAEVTAEVAAHGAG</sequence>
<dbReference type="AlphaFoldDB" id="A0A0S6UC66"/>
<name>A0A0S6UC66_NEOTH</name>
<proteinExistence type="predicted"/>